<evidence type="ECO:0000259" key="2">
    <source>
        <dbReference type="Pfam" id="PF07486"/>
    </source>
</evidence>
<dbReference type="Proteomes" id="UP000536441">
    <property type="component" value="Unassembled WGS sequence"/>
</dbReference>
<dbReference type="GO" id="GO:0016787">
    <property type="term" value="F:hydrolase activity"/>
    <property type="evidence" value="ECO:0007669"/>
    <property type="project" value="UniProtKB-KW"/>
</dbReference>
<dbReference type="Pfam" id="PF07486">
    <property type="entry name" value="Hydrolase_2"/>
    <property type="match status" value="1"/>
</dbReference>
<keyword evidence="4" id="KW-1185">Reference proteome</keyword>
<feature type="region of interest" description="Disordered" evidence="1">
    <location>
        <begin position="387"/>
        <end position="431"/>
    </location>
</feature>
<feature type="compositionally biased region" description="Pro residues" evidence="1">
    <location>
        <begin position="390"/>
        <end position="400"/>
    </location>
</feature>
<evidence type="ECO:0000256" key="1">
    <source>
        <dbReference type="SAM" id="MobiDB-lite"/>
    </source>
</evidence>
<name>A0A7Y6EGC6_9SPHN</name>
<sequence>MSDTSRPRGGIRAALFAIAGTAAVVPGLLVANALDIPRPHYRSAQRAGPAPRVVPPAELPPVEPVAFVDMTPDEARAYNETIPFSTDPNPAARPFIYRGSAEDKARALDCLAAGVLYEAGDDAKGEQAVAQVVLNRLRHPAFPKTVCGVVFEGQERSTGCQFTFSCDGALTKWQPPEAAWTRARQIAAMALNGKVFGPVGHATHYHTDWVVPYWQASLDKIARVGSHLFFRWSGWWGTPPAFNRHLVPGEPVIPALAPFSSAHQAGTDASDGAGAALAEGAVAAGTMAPLASEPDTFLITLPAGLAPEGFPAFALTLCGTRKHCTVMAWRDANATAFSVPLNQVQMETMAFSYFRDPAIGLERTLWNCGMYPAFKGPRCMKRMSMTIVPLPTPTPQPSSTPTPATGELTGVRRASAPQAEPKPNPPVAGEE</sequence>
<keyword evidence="3" id="KW-0378">Hydrolase</keyword>
<organism evidence="3 4">
    <name type="scientific">Sphingomonas zeae</name>
    <dbReference type="NCBI Taxonomy" id="1646122"/>
    <lineage>
        <taxon>Bacteria</taxon>
        <taxon>Pseudomonadati</taxon>
        <taxon>Pseudomonadota</taxon>
        <taxon>Alphaproteobacteria</taxon>
        <taxon>Sphingomonadales</taxon>
        <taxon>Sphingomonadaceae</taxon>
        <taxon>Sphingomonas</taxon>
    </lineage>
</organism>
<accession>A0A7Y6EGC6</accession>
<feature type="domain" description="Cell wall hydrolase SleB" evidence="2">
    <location>
        <begin position="120"/>
        <end position="230"/>
    </location>
</feature>
<gene>
    <name evidence="3" type="ORF">HP438_04740</name>
</gene>
<dbReference type="EMBL" id="JABMCH010000055">
    <property type="protein sequence ID" value="NUU46280.1"/>
    <property type="molecule type" value="Genomic_DNA"/>
</dbReference>
<proteinExistence type="predicted"/>
<dbReference type="InterPro" id="IPR011105">
    <property type="entry name" value="Cell_wall_hydrolase_SleB"/>
</dbReference>
<comment type="caution">
    <text evidence="3">The sequence shown here is derived from an EMBL/GenBank/DDBJ whole genome shotgun (WGS) entry which is preliminary data.</text>
</comment>
<feature type="compositionally biased region" description="Pro residues" evidence="1">
    <location>
        <begin position="420"/>
        <end position="431"/>
    </location>
</feature>
<reference evidence="3 4" key="1">
    <citation type="submission" date="2020-05" db="EMBL/GenBank/DDBJ databases">
        <title>Genome Sequencing of Type Strains.</title>
        <authorList>
            <person name="Lemaire J.F."/>
            <person name="Inderbitzin P."/>
            <person name="Gregorio O.A."/>
            <person name="Collins S.B."/>
            <person name="Wespe N."/>
            <person name="Knight-Connoni V."/>
        </authorList>
    </citation>
    <scope>NUCLEOTIDE SEQUENCE [LARGE SCALE GENOMIC DNA]</scope>
    <source>
        <strain evidence="3 4">DSM 100049</strain>
    </source>
</reference>
<protein>
    <submittedName>
        <fullName evidence="3">Cell wall hydrolase</fullName>
    </submittedName>
</protein>
<evidence type="ECO:0000313" key="4">
    <source>
        <dbReference type="Proteomes" id="UP000536441"/>
    </source>
</evidence>
<dbReference type="InterPro" id="IPR042047">
    <property type="entry name" value="SleB_dom1"/>
</dbReference>
<dbReference type="RefSeq" id="WP_175311044.1">
    <property type="nucleotide sequence ID" value="NZ_CBCRYR010000017.1"/>
</dbReference>
<evidence type="ECO:0000313" key="3">
    <source>
        <dbReference type="EMBL" id="NUU46280.1"/>
    </source>
</evidence>
<dbReference type="Gene3D" id="1.10.10.2520">
    <property type="entry name" value="Cell wall hydrolase SleB, domain 1"/>
    <property type="match status" value="1"/>
</dbReference>
<dbReference type="AlphaFoldDB" id="A0A7Y6EGC6"/>